<comment type="subcellular location">
    <subcellularLocation>
        <location evidence="1">Cytoplasm</location>
    </subcellularLocation>
</comment>
<evidence type="ECO:0000256" key="4">
    <source>
        <dbReference type="ARBA" id="ARBA00013346"/>
    </source>
</evidence>
<dbReference type="CDD" id="cd02440">
    <property type="entry name" value="AdoMet_MTases"/>
    <property type="match status" value="1"/>
</dbReference>
<dbReference type="PROSITE" id="PS01279">
    <property type="entry name" value="PCMT"/>
    <property type="match status" value="1"/>
</dbReference>
<evidence type="ECO:0000256" key="6">
    <source>
        <dbReference type="ARBA" id="ARBA00022603"/>
    </source>
</evidence>
<dbReference type="GO" id="GO:0004719">
    <property type="term" value="F:protein-L-isoaspartate (D-aspartate) O-methyltransferase activity"/>
    <property type="evidence" value="ECO:0007669"/>
    <property type="project" value="UniProtKB-EC"/>
</dbReference>
<dbReference type="SUPFAM" id="SSF53335">
    <property type="entry name" value="S-adenosyl-L-methionine-dependent methyltransferases"/>
    <property type="match status" value="1"/>
</dbReference>
<proteinExistence type="inferred from homology"/>
<dbReference type="PANTHER" id="PTHR11579">
    <property type="entry name" value="PROTEIN-L-ISOASPARTATE O-METHYLTRANSFERASE"/>
    <property type="match status" value="1"/>
</dbReference>
<evidence type="ECO:0000256" key="9">
    <source>
        <dbReference type="ARBA" id="ARBA00030757"/>
    </source>
</evidence>
<dbReference type="AlphaFoldDB" id="A0A1T3NSC6"/>
<keyword evidence="8" id="KW-0949">S-adenosyl-L-methionine</keyword>
<dbReference type="EC" id="2.1.1.77" evidence="3"/>
<keyword evidence="6" id="KW-0489">Methyltransferase</keyword>
<reference evidence="13 14" key="1">
    <citation type="submission" date="2017-03" db="EMBL/GenBank/DDBJ databases">
        <title>Draft genome sequence of Streptomyces scabrisporus NF3, endophyte isolated from Amphipterygium adstringens.</title>
        <authorList>
            <person name="Vazquez M."/>
            <person name="Ceapa C.D."/>
            <person name="Rodriguez Luna D."/>
            <person name="Sanchez Esquivel S."/>
        </authorList>
    </citation>
    <scope>NUCLEOTIDE SEQUENCE [LARGE SCALE GENOMIC DNA]</scope>
    <source>
        <strain evidence="13 14">NF3</strain>
    </source>
</reference>
<evidence type="ECO:0000256" key="5">
    <source>
        <dbReference type="ARBA" id="ARBA00022490"/>
    </source>
</evidence>
<evidence type="ECO:0000256" key="8">
    <source>
        <dbReference type="ARBA" id="ARBA00022691"/>
    </source>
</evidence>
<keyword evidence="14" id="KW-1185">Reference proteome</keyword>
<evidence type="ECO:0000313" key="14">
    <source>
        <dbReference type="Proteomes" id="UP000190037"/>
    </source>
</evidence>
<name>A0A1T3NSC6_9ACTN</name>
<evidence type="ECO:0000256" key="7">
    <source>
        <dbReference type="ARBA" id="ARBA00022679"/>
    </source>
</evidence>
<evidence type="ECO:0000256" key="12">
    <source>
        <dbReference type="SAM" id="MobiDB-lite"/>
    </source>
</evidence>
<evidence type="ECO:0000256" key="10">
    <source>
        <dbReference type="ARBA" id="ARBA00031323"/>
    </source>
</evidence>
<dbReference type="InterPro" id="IPR000682">
    <property type="entry name" value="PCMT"/>
</dbReference>
<evidence type="ECO:0000256" key="1">
    <source>
        <dbReference type="ARBA" id="ARBA00004496"/>
    </source>
</evidence>
<evidence type="ECO:0000256" key="3">
    <source>
        <dbReference type="ARBA" id="ARBA00011890"/>
    </source>
</evidence>
<keyword evidence="7" id="KW-0808">Transferase</keyword>
<organism evidence="13 14">
    <name type="scientific">Embleya scabrispora</name>
    <dbReference type="NCBI Taxonomy" id="159449"/>
    <lineage>
        <taxon>Bacteria</taxon>
        <taxon>Bacillati</taxon>
        <taxon>Actinomycetota</taxon>
        <taxon>Actinomycetes</taxon>
        <taxon>Kitasatosporales</taxon>
        <taxon>Streptomycetaceae</taxon>
        <taxon>Embleya</taxon>
    </lineage>
</organism>
<evidence type="ECO:0000313" key="13">
    <source>
        <dbReference type="EMBL" id="OPC79813.1"/>
    </source>
</evidence>
<dbReference type="EMBL" id="MWQN01000001">
    <property type="protein sequence ID" value="OPC79813.1"/>
    <property type="molecule type" value="Genomic_DNA"/>
</dbReference>
<dbReference type="Pfam" id="PF01135">
    <property type="entry name" value="PCMT"/>
    <property type="match status" value="1"/>
</dbReference>
<dbReference type="Proteomes" id="UP000190037">
    <property type="component" value="Unassembled WGS sequence"/>
</dbReference>
<comment type="similarity">
    <text evidence="2">Belongs to the methyltransferase superfamily. L-isoaspartyl/D-aspartyl protein methyltransferase family.</text>
</comment>
<dbReference type="Gene3D" id="3.40.50.150">
    <property type="entry name" value="Vaccinia Virus protein VP39"/>
    <property type="match status" value="1"/>
</dbReference>
<accession>A0A1T3NSC6</accession>
<dbReference type="STRING" id="159449.B4N89_01625"/>
<evidence type="ECO:0000256" key="11">
    <source>
        <dbReference type="ARBA" id="ARBA00031350"/>
    </source>
</evidence>
<gene>
    <name evidence="13" type="ORF">B4N89_01625</name>
</gene>
<dbReference type="PANTHER" id="PTHR11579:SF0">
    <property type="entry name" value="PROTEIN-L-ISOASPARTATE(D-ASPARTATE) O-METHYLTRANSFERASE"/>
    <property type="match status" value="1"/>
</dbReference>
<feature type="region of interest" description="Disordered" evidence="12">
    <location>
        <begin position="1"/>
        <end position="24"/>
    </location>
</feature>
<keyword evidence="5" id="KW-0963">Cytoplasm</keyword>
<evidence type="ECO:0000256" key="2">
    <source>
        <dbReference type="ARBA" id="ARBA00005369"/>
    </source>
</evidence>
<sequence>MRWSARDVTPPPRDVQVNDRPGSHSVTTHCVVGSRGCLTRTRLPTPNGSRSSRRTSLMDAVQVGQRSTSVRISQIRSAVASMRMLSWYVTVSPFRRRTRRSPSAHGPHEGEVGQEGGVWLRRGRASSGPGTVRGAEGCRGGYTGAMNDERTAARLRNALVERLRLGGSVRTEAVASAMAEVPREVFMPGGTSSARAYEDRVVVLSIDARGLPDSTVSQPAMIALMLEQLAVRPGMRVLEIGTGSGYNAALLAHLVGATGEVVSVEVSAELASAAARRLAGLGTHVDVRAGDGWAGVADRAPFDRIEATVGVPDLPPAWVEQLAPGGVLVAPMWLRPGLELAVAWERTEGAVLTSVSVARCGFLQLRGPHAGPGRTHALTGDLAVIGEDLPPAALDVLRDLIDHGAVDAGPVLGPVDSRLTGFALAEPRSVLFLGHPGDGTTWGLFDPDRPALAVLVRDRILVYGDRDAAVELYYGVAGAPVVDAERLRIEAVPAGTAFPPAPHPDGRSWTVERERYHYRLTEV</sequence>
<dbReference type="InterPro" id="IPR029063">
    <property type="entry name" value="SAM-dependent_MTases_sf"/>
</dbReference>
<dbReference type="GO" id="GO:0032259">
    <property type="term" value="P:methylation"/>
    <property type="evidence" value="ECO:0007669"/>
    <property type="project" value="UniProtKB-KW"/>
</dbReference>
<comment type="caution">
    <text evidence="13">The sequence shown here is derived from an EMBL/GenBank/DDBJ whole genome shotgun (WGS) entry which is preliminary data.</text>
</comment>
<feature type="region of interest" description="Disordered" evidence="12">
    <location>
        <begin position="96"/>
        <end position="115"/>
    </location>
</feature>
<protein>
    <recommendedName>
        <fullName evidence="4">Protein-L-isoaspartate O-methyltransferase</fullName>
        <ecNumber evidence="3">2.1.1.77</ecNumber>
    </recommendedName>
    <alternativeName>
        <fullName evidence="11">L-isoaspartyl protein carboxyl methyltransferase</fullName>
    </alternativeName>
    <alternativeName>
        <fullName evidence="9">Protein L-isoaspartyl methyltransferase</fullName>
    </alternativeName>
    <alternativeName>
        <fullName evidence="10">Protein-beta-aspartate methyltransferase</fullName>
    </alternativeName>
</protein>
<dbReference type="GO" id="GO:0005737">
    <property type="term" value="C:cytoplasm"/>
    <property type="evidence" value="ECO:0007669"/>
    <property type="project" value="UniProtKB-SubCell"/>
</dbReference>